<sequence>MKPDKRDLVTFAFSRRDCRPCPIRDRCTLAAEHIARRITVHPEPIHQARMAAHTAQHSDQWRKTYHARAGIEGTVSEAVRGPNLRHARYRGLAKTHLQNVVSAMAINISRLGTYFDTKPATQRRPTRIHQLCTTYTPAAA</sequence>
<evidence type="ECO:0000313" key="3">
    <source>
        <dbReference type="Proteomes" id="UP001058271"/>
    </source>
</evidence>
<gene>
    <name evidence="2" type="ORF">Drose_35970</name>
</gene>
<dbReference type="InterPro" id="IPR025668">
    <property type="entry name" value="Tnp_DDE_dom"/>
</dbReference>
<keyword evidence="3" id="KW-1185">Reference proteome</keyword>
<dbReference type="Proteomes" id="UP001058271">
    <property type="component" value="Chromosome"/>
</dbReference>
<dbReference type="Pfam" id="PF13751">
    <property type="entry name" value="DDE_Tnp_1_6"/>
    <property type="match status" value="1"/>
</dbReference>
<evidence type="ECO:0000313" key="2">
    <source>
        <dbReference type="EMBL" id="UWZ36374.1"/>
    </source>
</evidence>
<dbReference type="EMBL" id="CP073721">
    <property type="protein sequence ID" value="UWZ36374.1"/>
    <property type="molecule type" value="Genomic_DNA"/>
</dbReference>
<protein>
    <submittedName>
        <fullName evidence="2">Transposase</fullName>
    </submittedName>
</protein>
<organism evidence="2 3">
    <name type="scientific">Dactylosporangium roseum</name>
    <dbReference type="NCBI Taxonomy" id="47989"/>
    <lineage>
        <taxon>Bacteria</taxon>
        <taxon>Bacillati</taxon>
        <taxon>Actinomycetota</taxon>
        <taxon>Actinomycetes</taxon>
        <taxon>Micromonosporales</taxon>
        <taxon>Micromonosporaceae</taxon>
        <taxon>Dactylosporangium</taxon>
    </lineage>
</organism>
<feature type="domain" description="Transposase DDE" evidence="1">
    <location>
        <begin position="11"/>
        <end position="111"/>
    </location>
</feature>
<accession>A0ABY5Z7K7</accession>
<proteinExistence type="predicted"/>
<name>A0ABY5Z7K7_9ACTN</name>
<evidence type="ECO:0000259" key="1">
    <source>
        <dbReference type="Pfam" id="PF13751"/>
    </source>
</evidence>
<reference evidence="2" key="1">
    <citation type="submission" date="2021-04" db="EMBL/GenBank/DDBJ databases">
        <title>Biosynthetic gene clusters of Dactylosporangioum roseum.</title>
        <authorList>
            <person name="Hartkoorn R.C."/>
            <person name="Beaudoing E."/>
            <person name="Hot D."/>
            <person name="Moureu S."/>
        </authorList>
    </citation>
    <scope>NUCLEOTIDE SEQUENCE</scope>
    <source>
        <strain evidence="2">NRRL B-16295</strain>
    </source>
</reference>